<name>Q6AGZ3_LEIXX</name>
<organism evidence="1 2">
    <name type="scientific">Leifsonia xyli subsp. xyli (strain CTCB07)</name>
    <dbReference type="NCBI Taxonomy" id="281090"/>
    <lineage>
        <taxon>Bacteria</taxon>
        <taxon>Bacillati</taxon>
        <taxon>Actinomycetota</taxon>
        <taxon>Actinomycetes</taxon>
        <taxon>Micrococcales</taxon>
        <taxon>Microbacteriaceae</taxon>
        <taxon>Leifsonia</taxon>
    </lineage>
</organism>
<evidence type="ECO:0000313" key="1">
    <source>
        <dbReference type="EMBL" id="AAT88352.1"/>
    </source>
</evidence>
<gene>
    <name evidence="1" type="ordered locus">Lxx03350</name>
</gene>
<proteinExistence type="predicted"/>
<dbReference type="HOGENOM" id="CLU_3404197_0_0_11"/>
<evidence type="ECO:0000313" key="2">
    <source>
        <dbReference type="Proteomes" id="UP000001306"/>
    </source>
</evidence>
<dbReference type="KEGG" id="lxx:Lxx03350"/>
<dbReference type="EMBL" id="AE016822">
    <property type="protein sequence ID" value="AAT88352.1"/>
    <property type="molecule type" value="Genomic_DNA"/>
</dbReference>
<dbReference type="AlphaFoldDB" id="Q6AGZ3"/>
<dbReference type="Proteomes" id="UP000001306">
    <property type="component" value="Chromosome"/>
</dbReference>
<sequence>MIAENVPAFDANVDSSSTRQVFYAQYQAVC</sequence>
<reference evidence="1 2" key="1">
    <citation type="journal article" date="2004" name="Mol. Plant Microbe Interact.">
        <title>The genome sequence of the Gram-positive sugarcane pathogen Leifsonia xyli subsp. xyli.</title>
        <authorList>
            <person name="Monteiro-Vitorello C.B."/>
            <person name="Camargo L.E.A."/>
            <person name="Van Sluys M.A."/>
            <person name="Kitajima J.P."/>
            <person name="Truffi D."/>
            <person name="do Amaral A.M."/>
            <person name="Harakava R."/>
            <person name="de Oliveira J.C.F."/>
            <person name="Wood D."/>
            <person name="de Oliveira M.C."/>
            <person name="Miyaki C.Y."/>
            <person name="Takita M.A."/>
            <person name="da Silva A.C.R."/>
            <person name="Furlan L.R."/>
            <person name="Carraro D.M."/>
            <person name="Camarotte G."/>
            <person name="Almeida N.F. Jr."/>
            <person name="Carrer H."/>
            <person name="Coutinho L.L."/>
            <person name="El-Dorry H.A."/>
            <person name="Ferro M.I.T."/>
            <person name="Gagliardi P.R."/>
            <person name="Giglioti E."/>
            <person name="Goldman M.H.S."/>
            <person name="Goldman G.H."/>
            <person name="Kimura E.T."/>
            <person name="Ferro E.S."/>
            <person name="Kuramae E.E."/>
            <person name="Lemos E.G.M."/>
            <person name="Lemos M.V.F."/>
            <person name="Mauro S.M.Z."/>
            <person name="Machado M.A."/>
            <person name="Marino C.L."/>
            <person name="Menck C.F."/>
            <person name="Nunes L.R."/>
            <person name="Oliveira R.C."/>
            <person name="Pereira G.G."/>
            <person name="Siqueira W."/>
            <person name="de Souza A.A."/>
            <person name="Tsai S.M."/>
            <person name="Zanca A.S."/>
            <person name="Simpson A.J.G."/>
            <person name="Brumbley S.M."/>
            <person name="Setubal J.C."/>
        </authorList>
    </citation>
    <scope>NUCLEOTIDE SEQUENCE [LARGE SCALE GENOMIC DNA]</scope>
    <source>
        <strain evidence="1 2">CTCB07</strain>
    </source>
</reference>
<keyword evidence="2" id="KW-1185">Reference proteome</keyword>
<accession>Q6AGZ3</accession>
<protein>
    <submittedName>
        <fullName evidence="1">Uncharacterized protein</fullName>
    </submittedName>
</protein>